<accession>A0ABR6WAI2</accession>
<dbReference type="Gene3D" id="3.40.50.1010">
    <property type="entry name" value="5'-nuclease"/>
    <property type="match status" value="1"/>
</dbReference>
<feature type="domain" description="PIN" evidence="8">
    <location>
        <begin position="1"/>
        <end position="105"/>
    </location>
</feature>
<dbReference type="Proteomes" id="UP000700732">
    <property type="component" value="Unassembled WGS sequence"/>
</dbReference>
<organism evidence="9 10">
    <name type="scientific">Spirosoma utsteinense</name>
    <dbReference type="NCBI Taxonomy" id="2585773"/>
    <lineage>
        <taxon>Bacteria</taxon>
        <taxon>Pseudomonadati</taxon>
        <taxon>Bacteroidota</taxon>
        <taxon>Cytophagia</taxon>
        <taxon>Cytophagales</taxon>
        <taxon>Cytophagaceae</taxon>
        <taxon>Spirosoma</taxon>
    </lineage>
</organism>
<dbReference type="InterPro" id="IPR050556">
    <property type="entry name" value="Type_II_TA_system_RNase"/>
</dbReference>
<sequence>MIVDSNVIIYSIQQGYEKLQEYLLERSTQVCASTITKIEVVGFHKLNDSEKEEFEAFFRLVTLLPITSEVVAEAIRLRQQRKRSLGDSIIAATGLLYNQPVLTNNLPDFTDIPGLEVISLESVL</sequence>
<keyword evidence="5" id="KW-0378">Hydrolase</keyword>
<evidence type="ECO:0000259" key="8">
    <source>
        <dbReference type="Pfam" id="PF01850"/>
    </source>
</evidence>
<comment type="similarity">
    <text evidence="7">Belongs to the PINc/VapC protein family.</text>
</comment>
<dbReference type="EMBL" id="VFIA01000020">
    <property type="protein sequence ID" value="MBC3792910.1"/>
    <property type="molecule type" value="Genomic_DNA"/>
</dbReference>
<dbReference type="PANTHER" id="PTHR33653:SF1">
    <property type="entry name" value="RIBONUCLEASE VAPC2"/>
    <property type="match status" value="1"/>
</dbReference>
<evidence type="ECO:0000313" key="10">
    <source>
        <dbReference type="Proteomes" id="UP000700732"/>
    </source>
</evidence>
<evidence type="ECO:0000256" key="2">
    <source>
        <dbReference type="ARBA" id="ARBA00022649"/>
    </source>
</evidence>
<comment type="caution">
    <text evidence="9">The sequence shown here is derived from an EMBL/GenBank/DDBJ whole genome shotgun (WGS) entry which is preliminary data.</text>
</comment>
<dbReference type="Pfam" id="PF01850">
    <property type="entry name" value="PIN"/>
    <property type="match status" value="1"/>
</dbReference>
<keyword evidence="4" id="KW-0479">Metal-binding</keyword>
<comment type="cofactor">
    <cofactor evidence="1">
        <name>Mg(2+)</name>
        <dbReference type="ChEBI" id="CHEBI:18420"/>
    </cofactor>
</comment>
<proteinExistence type="inferred from homology"/>
<evidence type="ECO:0000256" key="6">
    <source>
        <dbReference type="ARBA" id="ARBA00022842"/>
    </source>
</evidence>
<dbReference type="CDD" id="cd18738">
    <property type="entry name" value="PIN_VapC4-5_FitB-like"/>
    <property type="match status" value="1"/>
</dbReference>
<keyword evidence="2" id="KW-1277">Toxin-antitoxin system</keyword>
<keyword evidence="10" id="KW-1185">Reference proteome</keyword>
<reference evidence="9 10" key="1">
    <citation type="submission" date="2019-06" db="EMBL/GenBank/DDBJ databases">
        <title>Spirosoma utsteinense sp. nov. isolated from Antarctic ice-free soils.</title>
        <authorList>
            <person name="Tahon G."/>
        </authorList>
    </citation>
    <scope>NUCLEOTIDE SEQUENCE [LARGE SCALE GENOMIC DNA]</scope>
    <source>
        <strain evidence="9 10">LMG 31447</strain>
    </source>
</reference>
<evidence type="ECO:0000256" key="7">
    <source>
        <dbReference type="ARBA" id="ARBA00038093"/>
    </source>
</evidence>
<dbReference type="SUPFAM" id="SSF88723">
    <property type="entry name" value="PIN domain-like"/>
    <property type="match status" value="1"/>
</dbReference>
<evidence type="ECO:0000313" key="9">
    <source>
        <dbReference type="EMBL" id="MBC3792910.1"/>
    </source>
</evidence>
<dbReference type="InterPro" id="IPR029060">
    <property type="entry name" value="PIN-like_dom_sf"/>
</dbReference>
<protein>
    <recommendedName>
        <fullName evidence="8">PIN domain-containing protein</fullName>
    </recommendedName>
</protein>
<name>A0ABR6WAI2_9BACT</name>
<dbReference type="RefSeq" id="WP_186738662.1">
    <property type="nucleotide sequence ID" value="NZ_VFIA01000020.1"/>
</dbReference>
<keyword evidence="3" id="KW-0540">Nuclease</keyword>
<gene>
    <name evidence="9" type="ORF">FH603_3425</name>
</gene>
<dbReference type="InterPro" id="IPR002716">
    <property type="entry name" value="PIN_dom"/>
</dbReference>
<evidence type="ECO:0000256" key="3">
    <source>
        <dbReference type="ARBA" id="ARBA00022722"/>
    </source>
</evidence>
<evidence type="ECO:0000256" key="5">
    <source>
        <dbReference type="ARBA" id="ARBA00022801"/>
    </source>
</evidence>
<evidence type="ECO:0000256" key="1">
    <source>
        <dbReference type="ARBA" id="ARBA00001946"/>
    </source>
</evidence>
<dbReference type="PANTHER" id="PTHR33653">
    <property type="entry name" value="RIBONUCLEASE VAPC2"/>
    <property type="match status" value="1"/>
</dbReference>
<keyword evidence="6" id="KW-0460">Magnesium</keyword>
<evidence type="ECO:0000256" key="4">
    <source>
        <dbReference type="ARBA" id="ARBA00022723"/>
    </source>
</evidence>